<feature type="transmembrane region" description="Helical" evidence="1">
    <location>
        <begin position="106"/>
        <end position="123"/>
    </location>
</feature>
<comment type="caution">
    <text evidence="2">The sequence shown here is derived from an EMBL/GenBank/DDBJ whole genome shotgun (WGS) entry which is preliminary data.</text>
</comment>
<dbReference type="GO" id="GO:0016020">
    <property type="term" value="C:membrane"/>
    <property type="evidence" value="ECO:0007669"/>
    <property type="project" value="InterPro"/>
</dbReference>
<evidence type="ECO:0000313" key="3">
    <source>
        <dbReference type="Proteomes" id="UP000434409"/>
    </source>
</evidence>
<dbReference type="AlphaFoldDB" id="A0A6N7US28"/>
<keyword evidence="1" id="KW-0472">Membrane</keyword>
<sequence>MKTTSKSVSYLALSGLFAAVITLTTAYFFHIPYGSNGGYIHVGDAFIFLAAVLLPRPYALAAAAIGGGLADLLTAPAWAVATVIIKMLITLPFTSNSNKILSSRNLFAPFIALMISASGYYLAEGILFGSFLSPLASLIGSAIQGGGSAGVFFLLATVFDKAGLKRRFFFENTKTL</sequence>
<keyword evidence="1" id="KW-0812">Transmembrane</keyword>
<reference evidence="2 3" key="1">
    <citation type="submission" date="2019-08" db="EMBL/GenBank/DDBJ databases">
        <title>In-depth cultivation of the pig gut microbiome towards novel bacterial diversity and tailored functional studies.</title>
        <authorList>
            <person name="Wylensek D."/>
            <person name="Hitch T.C.A."/>
            <person name="Clavel T."/>
        </authorList>
    </citation>
    <scope>NUCLEOTIDE SEQUENCE [LARGE SCALE GENOMIC DNA]</scope>
    <source>
        <strain evidence="2 3">68-1-5</strain>
    </source>
</reference>
<protein>
    <submittedName>
        <fullName evidence="2">TIGR04002 family protein</fullName>
    </submittedName>
</protein>
<accession>A0A6N7US28</accession>
<dbReference type="Gene3D" id="1.10.1760.20">
    <property type="match status" value="1"/>
</dbReference>
<name>A0A6N7US28_9FIRM</name>
<dbReference type="Pfam" id="PF07155">
    <property type="entry name" value="ECF-ribofla_trS"/>
    <property type="match status" value="1"/>
</dbReference>
<dbReference type="Proteomes" id="UP000434409">
    <property type="component" value="Unassembled WGS sequence"/>
</dbReference>
<dbReference type="NCBIfam" id="TIGR04002">
    <property type="entry name" value="TIGR04002 family protein"/>
    <property type="match status" value="1"/>
</dbReference>
<dbReference type="InterPro" id="IPR009825">
    <property type="entry name" value="ECF_substrate-spec-like"/>
</dbReference>
<feature type="transmembrane region" description="Helical" evidence="1">
    <location>
        <begin position="12"/>
        <end position="33"/>
    </location>
</feature>
<feature type="transmembrane region" description="Helical" evidence="1">
    <location>
        <begin position="45"/>
        <end position="69"/>
    </location>
</feature>
<organism evidence="2 3">
    <name type="scientific">Suipraeoptans intestinalis</name>
    <dbReference type="NCBI Taxonomy" id="2606628"/>
    <lineage>
        <taxon>Bacteria</taxon>
        <taxon>Bacillati</taxon>
        <taxon>Bacillota</taxon>
        <taxon>Clostridia</taxon>
        <taxon>Lachnospirales</taxon>
        <taxon>Lachnospiraceae</taxon>
        <taxon>Suipraeoptans</taxon>
    </lineage>
</organism>
<dbReference type="RefSeq" id="WP_154478793.1">
    <property type="nucleotide sequence ID" value="NZ_JAQYBV010000107.1"/>
</dbReference>
<feature type="transmembrane region" description="Helical" evidence="1">
    <location>
        <begin position="135"/>
        <end position="159"/>
    </location>
</feature>
<proteinExistence type="predicted"/>
<evidence type="ECO:0000256" key="1">
    <source>
        <dbReference type="SAM" id="Phobius"/>
    </source>
</evidence>
<evidence type="ECO:0000313" key="2">
    <source>
        <dbReference type="EMBL" id="MSR93214.1"/>
    </source>
</evidence>
<gene>
    <name evidence="2" type="ORF">FYJ34_02715</name>
</gene>
<dbReference type="InterPro" id="IPR023812">
    <property type="entry name" value="CHP04002"/>
</dbReference>
<dbReference type="EMBL" id="VULY01000018">
    <property type="protein sequence ID" value="MSR93214.1"/>
    <property type="molecule type" value="Genomic_DNA"/>
</dbReference>
<keyword evidence="1" id="KW-1133">Transmembrane helix</keyword>
<keyword evidence="3" id="KW-1185">Reference proteome</keyword>